<evidence type="ECO:0000259" key="8">
    <source>
        <dbReference type="PROSITE" id="PS50157"/>
    </source>
</evidence>
<feature type="region of interest" description="Disordered" evidence="7">
    <location>
        <begin position="320"/>
        <end position="379"/>
    </location>
</feature>
<protein>
    <recommendedName>
        <fullName evidence="8">C2H2-type domain-containing protein</fullName>
    </recommendedName>
</protein>
<dbReference type="GO" id="GO:0003700">
    <property type="term" value="F:DNA-binding transcription factor activity"/>
    <property type="evidence" value="ECO:0007669"/>
    <property type="project" value="InterPro"/>
</dbReference>
<dbReference type="EMBL" id="JAANQT010000013">
    <property type="protein sequence ID" value="KAG1315985.1"/>
    <property type="molecule type" value="Genomic_DNA"/>
</dbReference>
<evidence type="ECO:0000256" key="6">
    <source>
        <dbReference type="PROSITE-ProRule" id="PRU00042"/>
    </source>
</evidence>
<reference evidence="9" key="1">
    <citation type="journal article" date="2020" name="Microb. Genom.">
        <title>Genetic diversity of clinical and environmental Mucorales isolates obtained from an investigation of mucormycosis cases among solid organ transplant recipients.</title>
        <authorList>
            <person name="Nguyen M.H."/>
            <person name="Kaul D."/>
            <person name="Muto C."/>
            <person name="Cheng S.J."/>
            <person name="Richter R.A."/>
            <person name="Bruno V.M."/>
            <person name="Liu G."/>
            <person name="Beyhan S."/>
            <person name="Sundermann A.J."/>
            <person name="Mounaud S."/>
            <person name="Pasculle A.W."/>
            <person name="Nierman W.C."/>
            <person name="Driscoll E."/>
            <person name="Cumbie R."/>
            <person name="Clancy C.J."/>
            <person name="Dupont C.L."/>
        </authorList>
    </citation>
    <scope>NUCLEOTIDE SEQUENCE</scope>
    <source>
        <strain evidence="9">GL11</strain>
    </source>
</reference>
<name>A0A9P7BYG1_RHIOR</name>
<dbReference type="PROSITE" id="PS00028">
    <property type="entry name" value="ZINC_FINGER_C2H2_1"/>
    <property type="match status" value="1"/>
</dbReference>
<evidence type="ECO:0000256" key="4">
    <source>
        <dbReference type="ARBA" id="ARBA00023242"/>
    </source>
</evidence>
<dbReference type="InterPro" id="IPR013087">
    <property type="entry name" value="Znf_C2H2_type"/>
</dbReference>
<dbReference type="Proteomes" id="UP000716291">
    <property type="component" value="Unassembled WGS sequence"/>
</dbReference>
<dbReference type="GO" id="GO:0005634">
    <property type="term" value="C:nucleus"/>
    <property type="evidence" value="ECO:0007669"/>
    <property type="project" value="UniProtKB-SubCell"/>
</dbReference>
<dbReference type="Gene3D" id="3.30.160.60">
    <property type="entry name" value="Classic Zinc Finger"/>
    <property type="match status" value="1"/>
</dbReference>
<evidence type="ECO:0000256" key="3">
    <source>
        <dbReference type="ARBA" id="ARBA00023163"/>
    </source>
</evidence>
<dbReference type="InterPro" id="IPR052127">
    <property type="entry name" value="STE12_transcription_factor"/>
</dbReference>
<proteinExistence type="inferred from homology"/>
<keyword evidence="6" id="KW-0863">Zinc-finger</keyword>
<feature type="region of interest" description="Disordered" evidence="7">
    <location>
        <begin position="1"/>
        <end position="21"/>
    </location>
</feature>
<keyword evidence="6" id="KW-0862">Zinc</keyword>
<gene>
    <name evidence="9" type="ORF">G6F64_000230</name>
</gene>
<keyword evidence="4" id="KW-0539">Nucleus</keyword>
<dbReference type="Pfam" id="PF02200">
    <property type="entry name" value="STE"/>
    <property type="match status" value="1"/>
</dbReference>
<keyword evidence="10" id="KW-1185">Reference proteome</keyword>
<dbReference type="AlphaFoldDB" id="A0A9P7BYG1"/>
<dbReference type="PANTHER" id="PTHR47427:SF1">
    <property type="entry name" value="PROTEIN STE12"/>
    <property type="match status" value="1"/>
</dbReference>
<evidence type="ECO:0000313" key="10">
    <source>
        <dbReference type="Proteomes" id="UP000716291"/>
    </source>
</evidence>
<feature type="compositionally biased region" description="Polar residues" evidence="7">
    <location>
        <begin position="1"/>
        <end position="20"/>
    </location>
</feature>
<evidence type="ECO:0000313" key="9">
    <source>
        <dbReference type="EMBL" id="KAG1315985.1"/>
    </source>
</evidence>
<feature type="domain" description="C2H2-type" evidence="8">
    <location>
        <begin position="434"/>
        <end position="462"/>
    </location>
</feature>
<dbReference type="GO" id="GO:1990527">
    <property type="term" value="C:Tec1p-Ste12p-Dig1p complex"/>
    <property type="evidence" value="ECO:0007669"/>
    <property type="project" value="TreeGrafter"/>
</dbReference>
<comment type="subcellular location">
    <subcellularLocation>
        <location evidence="1">Nucleus</location>
    </subcellularLocation>
</comment>
<keyword evidence="2" id="KW-0805">Transcription regulation</keyword>
<sequence>MITNSKPFTQKKSSEKTSASYGLPTLTEDNLMIRQTQIEGMKLFFATATHHWDPTQSIKRFNLPNGEAISCVLWDNLFFISGTDIIRSLTFRFYAFGRPVSNSKKFEEGVFSDLRNLKPSHDARLEDPKSDLLDMLYKNNCIRTQKKQKVFFWFSVPHDRLFLDALERDLKREKMGLEPTTCAVAKPATSLTLDSTPELFEELKKTISFVKDPLPTSTLSLTQVTPKDDPWSPSLTIKRSRVNSVPASVGQQQKVHWMAHRHHHLSHNAQLVRSHQTGQCTTPADTHKEASCAVNRMPSEVLSSTSLDLKKQKALFGTFSLRDGSSKQRRRRTISSTQSSPAGVPDRVRHHEKCHHPAPKSTNFSRVPSFGPPPSVNNHSSRLARAAHKAGLVQPTAQPVSAGWTENQMSSALYFCPTLSDQQQDLFDTRLKIFTCHLCSKEFSRSEHLEEHTSIEHFTSLPEKEDGGHVVDPFNDDHQHYMNPLIDQQGYTGNTTLFQTIDNQQPWAFIDFEMQEANMVNDDLFSANDQQHVYDSVMSSTSSSTNSLKQYYEDDFSSSTISSPPDPFHSSSMTLFSSFKPVFLDQEEKTISFDDIDQYNSFYAPYIDPYNCPFSTDMNFTFGP</sequence>
<dbReference type="PANTHER" id="PTHR47427">
    <property type="entry name" value="PROTEIN STE12"/>
    <property type="match status" value="1"/>
</dbReference>
<evidence type="ECO:0000256" key="5">
    <source>
        <dbReference type="ARBA" id="ARBA00024345"/>
    </source>
</evidence>
<feature type="compositionally biased region" description="Basic residues" evidence="7">
    <location>
        <begin position="348"/>
        <end position="358"/>
    </location>
</feature>
<dbReference type="GO" id="GO:0008270">
    <property type="term" value="F:zinc ion binding"/>
    <property type="evidence" value="ECO:0007669"/>
    <property type="project" value="UniProtKB-KW"/>
</dbReference>
<evidence type="ECO:0000256" key="1">
    <source>
        <dbReference type="ARBA" id="ARBA00004123"/>
    </source>
</evidence>
<dbReference type="InterPro" id="IPR003120">
    <property type="entry name" value="Ste12"/>
</dbReference>
<keyword evidence="3" id="KW-0804">Transcription</keyword>
<evidence type="ECO:0000256" key="7">
    <source>
        <dbReference type="SAM" id="MobiDB-lite"/>
    </source>
</evidence>
<accession>A0A9P7BYG1</accession>
<dbReference type="OrthoDB" id="1095242at2759"/>
<evidence type="ECO:0000256" key="2">
    <source>
        <dbReference type="ARBA" id="ARBA00023015"/>
    </source>
</evidence>
<dbReference type="PROSITE" id="PS50157">
    <property type="entry name" value="ZINC_FINGER_C2H2_2"/>
    <property type="match status" value="1"/>
</dbReference>
<comment type="caution">
    <text evidence="9">The sequence shown here is derived from an EMBL/GenBank/DDBJ whole genome shotgun (WGS) entry which is preliminary data.</text>
</comment>
<keyword evidence="6" id="KW-0479">Metal-binding</keyword>
<organism evidence="9 10">
    <name type="scientific">Rhizopus oryzae</name>
    <name type="common">Mucormycosis agent</name>
    <name type="synonym">Rhizopus arrhizus var. delemar</name>
    <dbReference type="NCBI Taxonomy" id="64495"/>
    <lineage>
        <taxon>Eukaryota</taxon>
        <taxon>Fungi</taxon>
        <taxon>Fungi incertae sedis</taxon>
        <taxon>Mucoromycota</taxon>
        <taxon>Mucoromycotina</taxon>
        <taxon>Mucoromycetes</taxon>
        <taxon>Mucorales</taxon>
        <taxon>Mucorineae</taxon>
        <taxon>Rhizopodaceae</taxon>
        <taxon>Rhizopus</taxon>
    </lineage>
</organism>
<dbReference type="GO" id="GO:1990526">
    <property type="term" value="C:Ste12p-Dig1p-Dig2p complex"/>
    <property type="evidence" value="ECO:0007669"/>
    <property type="project" value="TreeGrafter"/>
</dbReference>
<dbReference type="SMART" id="SM00424">
    <property type="entry name" value="STE"/>
    <property type="match status" value="1"/>
</dbReference>
<comment type="similarity">
    <text evidence="5">Belongs to the STE12 transcription factor family.</text>
</comment>